<evidence type="ECO:0000256" key="5">
    <source>
        <dbReference type="SAM" id="MobiDB-lite"/>
    </source>
</evidence>
<dbReference type="PROSITE" id="PS50847">
    <property type="entry name" value="GRAM_POS_ANCHORING"/>
    <property type="match status" value="1"/>
</dbReference>
<dbReference type="AlphaFoldDB" id="R3W4T6"/>
<protein>
    <submittedName>
        <fullName evidence="8">LPXTG-domain-containing protein cell wall anchor domain</fullName>
    </submittedName>
</protein>
<evidence type="ECO:0000256" key="4">
    <source>
        <dbReference type="ARBA" id="ARBA00023088"/>
    </source>
</evidence>
<reference evidence="8 9" key="1">
    <citation type="submission" date="2013-02" db="EMBL/GenBank/DDBJ databases">
        <title>The Genome Sequence of Enterococcus phoeniculicola BAA-412.</title>
        <authorList>
            <consortium name="The Broad Institute Genome Sequencing Platform"/>
            <consortium name="The Broad Institute Genome Sequencing Center for Infectious Disease"/>
            <person name="Earl A.M."/>
            <person name="Gilmore M.S."/>
            <person name="Lebreton F."/>
            <person name="Walker B."/>
            <person name="Young S.K."/>
            <person name="Zeng Q."/>
            <person name="Gargeya S."/>
            <person name="Fitzgerald M."/>
            <person name="Haas B."/>
            <person name="Abouelleil A."/>
            <person name="Alvarado L."/>
            <person name="Arachchi H.M."/>
            <person name="Berlin A.M."/>
            <person name="Chapman S.B."/>
            <person name="Dewar J."/>
            <person name="Goldberg J."/>
            <person name="Griggs A."/>
            <person name="Gujja S."/>
            <person name="Hansen M."/>
            <person name="Howarth C."/>
            <person name="Imamovic A."/>
            <person name="Larimer J."/>
            <person name="McCowan C."/>
            <person name="Murphy C."/>
            <person name="Neiman D."/>
            <person name="Pearson M."/>
            <person name="Priest M."/>
            <person name="Roberts A."/>
            <person name="Saif S."/>
            <person name="Shea T."/>
            <person name="Sisk P."/>
            <person name="Sykes S."/>
            <person name="Wortman J."/>
            <person name="Nusbaum C."/>
            <person name="Birren B."/>
        </authorList>
    </citation>
    <scope>NUCLEOTIDE SEQUENCE [LARGE SCALE GENOMIC DNA]</scope>
    <source>
        <strain evidence="8 9">ATCC BAA-412</strain>
    </source>
</reference>
<dbReference type="PATRIC" id="fig|1158610.3.peg.2871"/>
<keyword evidence="9" id="KW-1185">Reference proteome</keyword>
<evidence type="ECO:0000259" key="7">
    <source>
        <dbReference type="PROSITE" id="PS50847"/>
    </source>
</evidence>
<dbReference type="NCBIfam" id="TIGR01167">
    <property type="entry name" value="LPXTG_anchor"/>
    <property type="match status" value="1"/>
</dbReference>
<proteinExistence type="predicted"/>
<sequence length="115" mass="12911">MEKHVVRWTLIGGRLLLILLIGFSTLYAQASTRTLADASSRAGITFKKGSGQDNSHLVDGEWSSPSNNENHNNSKKRLPQTGEEKSSNLGFFGIFLLLLLSVWLVINRKRNEREK</sequence>
<keyword evidence="6" id="KW-0812">Transmembrane</keyword>
<evidence type="ECO:0000256" key="2">
    <source>
        <dbReference type="ARBA" id="ARBA00022525"/>
    </source>
</evidence>
<dbReference type="InterPro" id="IPR019931">
    <property type="entry name" value="LPXTG_anchor"/>
</dbReference>
<keyword evidence="4" id="KW-0572">Peptidoglycan-anchor</keyword>
<evidence type="ECO:0000313" key="8">
    <source>
        <dbReference type="EMBL" id="EOL42536.1"/>
    </source>
</evidence>
<dbReference type="Proteomes" id="UP000013785">
    <property type="component" value="Unassembled WGS sequence"/>
</dbReference>
<evidence type="ECO:0000256" key="6">
    <source>
        <dbReference type="SAM" id="Phobius"/>
    </source>
</evidence>
<keyword evidence="2" id="KW-0964">Secreted</keyword>
<organism evidence="8 9">
    <name type="scientific">Enterococcus phoeniculicola ATCC BAA-412</name>
    <dbReference type="NCBI Taxonomy" id="1158610"/>
    <lineage>
        <taxon>Bacteria</taxon>
        <taxon>Bacillati</taxon>
        <taxon>Bacillota</taxon>
        <taxon>Bacilli</taxon>
        <taxon>Lactobacillales</taxon>
        <taxon>Enterococcaceae</taxon>
        <taxon>Enterococcus</taxon>
    </lineage>
</organism>
<keyword evidence="6" id="KW-1133">Transmembrane helix</keyword>
<gene>
    <name evidence="8" type="ORF">UC3_02888</name>
</gene>
<dbReference type="RefSeq" id="WP_010769523.1">
    <property type="nucleotide sequence ID" value="NZ_ASWE01000001.1"/>
</dbReference>
<evidence type="ECO:0000256" key="1">
    <source>
        <dbReference type="ARBA" id="ARBA00022512"/>
    </source>
</evidence>
<feature type="region of interest" description="Disordered" evidence="5">
    <location>
        <begin position="45"/>
        <end position="84"/>
    </location>
</feature>
<dbReference type="HOGENOM" id="CLU_2105210_0_0_9"/>
<feature type="transmembrane region" description="Helical" evidence="6">
    <location>
        <begin position="89"/>
        <end position="106"/>
    </location>
</feature>
<accession>R3W4T6</accession>
<name>R3W4T6_9ENTE</name>
<evidence type="ECO:0000256" key="3">
    <source>
        <dbReference type="ARBA" id="ARBA00022729"/>
    </source>
</evidence>
<dbReference type="Pfam" id="PF00746">
    <property type="entry name" value="Gram_pos_anchor"/>
    <property type="match status" value="1"/>
</dbReference>
<feature type="domain" description="Gram-positive cocci surface proteins LPxTG" evidence="7">
    <location>
        <begin position="78"/>
        <end position="115"/>
    </location>
</feature>
<keyword evidence="1" id="KW-0134">Cell wall</keyword>
<keyword evidence="3" id="KW-0732">Signal</keyword>
<comment type="caution">
    <text evidence="8">The sequence shown here is derived from an EMBL/GenBank/DDBJ whole genome shotgun (WGS) entry which is preliminary data.</text>
</comment>
<evidence type="ECO:0000313" key="9">
    <source>
        <dbReference type="Proteomes" id="UP000013785"/>
    </source>
</evidence>
<keyword evidence="6" id="KW-0472">Membrane</keyword>
<dbReference type="EMBL" id="AJAT01000017">
    <property type="protein sequence ID" value="EOL42536.1"/>
    <property type="molecule type" value="Genomic_DNA"/>
</dbReference>